<evidence type="ECO:0000256" key="1">
    <source>
        <dbReference type="SAM" id="Coils"/>
    </source>
</evidence>
<evidence type="ECO:0000256" key="2">
    <source>
        <dbReference type="SAM" id="MobiDB-lite"/>
    </source>
</evidence>
<sequence length="434" mass="49503">MTPVTLMALADQNSQDYLSRLIDCLHSCAHLHTEHLQLQVHILSDLYDIADDSFEARQIQHVLKQRQQQQAQCYAQLKQASQDAAVSTQTLREHQAKLDQDLQQALGESSQSPAMRECQHELQQAQDAREPLKRDHLLLSQECTQKLASYVRHPMYRYLRQQGFASTTYRRNALNRFLDEWLAKHCNFSQNLRNEQLLNAMQQHSAAQLAEHDKHIGALEQRLEDLRKALTQQPVQAKQVRRIETLVNQVIDHWAQVEPLYLEALRYARCEDEDGQDALRWLKYELKAESLEAALAQWAAIGSPQPERYRRELLALRQRLDIATEQINEALDALRHAEALEFALRASMSPFACTCGAQSTAPVRCTCHLLLPTGERYAPRPDYASLIDSYMNRALLLGSLINTIKAARLAPATAPEHTVSDTFSPAPQLMQGHP</sequence>
<dbReference type="RefSeq" id="WP_090346688.1">
    <property type="nucleotide sequence ID" value="NZ_AP022227.1"/>
</dbReference>
<feature type="region of interest" description="Disordered" evidence="2">
    <location>
        <begin position="415"/>
        <end position="434"/>
    </location>
</feature>
<accession>A0A6S5TNF6</accession>
<dbReference type="AlphaFoldDB" id="A0A6S5TNF6"/>
<dbReference type="EMBL" id="AP022227">
    <property type="protein sequence ID" value="BBT38706.1"/>
    <property type="molecule type" value="Genomic_DNA"/>
</dbReference>
<keyword evidence="1" id="KW-0175">Coiled coil</keyword>
<evidence type="ECO:0000313" key="4">
    <source>
        <dbReference type="Proteomes" id="UP000515680"/>
    </source>
</evidence>
<proteinExistence type="predicted"/>
<protein>
    <submittedName>
        <fullName evidence="3">Uncharacterized protein</fullName>
    </submittedName>
</protein>
<gene>
    <name evidence="3" type="ORF">WP8W18C01_10470</name>
</gene>
<feature type="coiled-coil region" evidence="1">
    <location>
        <begin position="313"/>
        <end position="340"/>
    </location>
</feature>
<evidence type="ECO:0000313" key="3">
    <source>
        <dbReference type="EMBL" id="BBT38706.1"/>
    </source>
</evidence>
<name>A0A6S5TNF6_PSEPU</name>
<organism evidence="3 4">
    <name type="scientific">Pseudomonas putida</name>
    <name type="common">Arthrobacter siderocapsulatus</name>
    <dbReference type="NCBI Taxonomy" id="303"/>
    <lineage>
        <taxon>Bacteria</taxon>
        <taxon>Pseudomonadati</taxon>
        <taxon>Pseudomonadota</taxon>
        <taxon>Gammaproteobacteria</taxon>
        <taxon>Pseudomonadales</taxon>
        <taxon>Pseudomonadaceae</taxon>
        <taxon>Pseudomonas</taxon>
    </lineage>
</organism>
<reference evidence="3 4" key="1">
    <citation type="submission" date="2019-12" db="EMBL/GenBank/DDBJ databases">
        <title>complete genome sequences of Pseudomonas putida str. WP8-W18-CRE-01 isolated from wastewater treatment plant effluent.</title>
        <authorList>
            <person name="Sekizuka T."/>
            <person name="Itokawa K."/>
            <person name="Yatsu K."/>
            <person name="Inamine Y."/>
            <person name="Kuroda M."/>
        </authorList>
    </citation>
    <scope>NUCLEOTIDE SEQUENCE [LARGE SCALE GENOMIC DNA]</scope>
    <source>
        <strain evidence="3 4">WP8-W18-CRE-01</strain>
    </source>
</reference>
<dbReference type="Proteomes" id="UP000515680">
    <property type="component" value="Chromosome"/>
</dbReference>